<dbReference type="Pfam" id="PF09646">
    <property type="entry name" value="Gp37"/>
    <property type="match status" value="1"/>
</dbReference>
<dbReference type="eggNOG" id="ENOG502Z8EE">
    <property type="taxonomic scope" value="Bacteria"/>
</dbReference>
<dbReference type="SUPFAM" id="SSF143749">
    <property type="entry name" value="Phage tail protein-like"/>
    <property type="match status" value="1"/>
</dbReference>
<dbReference type="InterPro" id="IPR038042">
    <property type="entry name" value="Gp37-like"/>
</dbReference>
<sequence>MNLTCSVLDNVLAHIQQVLPDYSVQLMPNNFKNYQFVHPLGAVLIGYQRSKFSKPCTTDLITQERRLQLRFTVFARALGGEQGALDLLDSLRMALVGFQPDHCQQIRLLNERFLGEADGVWRYRLCARTETLQVERRPVVNQQNLVKSIPTRGEIKAKAISQSVTSKE</sequence>
<proteinExistence type="predicted"/>
<dbReference type="AlphaFoldDB" id="A0A066TMK0"/>
<dbReference type="Proteomes" id="UP000027170">
    <property type="component" value="Unassembled WGS sequence"/>
</dbReference>
<dbReference type="OrthoDB" id="8612631at2"/>
<protein>
    <recommendedName>
        <fullName evidence="3">Gp37 protein</fullName>
    </recommendedName>
</protein>
<evidence type="ECO:0008006" key="3">
    <source>
        <dbReference type="Google" id="ProtNLM"/>
    </source>
</evidence>
<reference evidence="1 2" key="1">
    <citation type="submission" date="2014-03" db="EMBL/GenBank/DDBJ databases">
        <title>The genomes of two eusocial bee gut symbionts.</title>
        <authorList>
            <person name="Kwong W.K."/>
            <person name="Engel P."/>
            <person name="Koch H."/>
            <person name="Moran N.A."/>
        </authorList>
    </citation>
    <scope>NUCLEOTIDE SEQUENCE [LARGE SCALE GENOMIC DNA]</scope>
    <source>
        <strain evidence="2">wkB29</strain>
    </source>
</reference>
<name>A0A066TMK0_9NEIS</name>
<comment type="caution">
    <text evidence="1">The sequence shown here is derived from an EMBL/GenBank/DDBJ whole genome shotgun (WGS) entry which is preliminary data.</text>
</comment>
<keyword evidence="2" id="KW-1185">Reference proteome</keyword>
<gene>
    <name evidence="1" type="ORF">SALWKB29_1201</name>
</gene>
<dbReference type="InterPro" id="IPR018602">
    <property type="entry name" value="Gp37/STM4215"/>
</dbReference>
<dbReference type="Gene3D" id="3.30.2000.10">
    <property type="entry name" value="Phage tail protein-like"/>
    <property type="match status" value="1"/>
</dbReference>
<organism evidence="1 2">
    <name type="scientific">Snodgrassella communis</name>
    <dbReference type="NCBI Taxonomy" id="2946699"/>
    <lineage>
        <taxon>Bacteria</taxon>
        <taxon>Pseudomonadati</taxon>
        <taxon>Pseudomonadota</taxon>
        <taxon>Betaproteobacteria</taxon>
        <taxon>Neisseriales</taxon>
        <taxon>Neisseriaceae</taxon>
        <taxon>Snodgrassella</taxon>
    </lineage>
</organism>
<dbReference type="EMBL" id="JFZV01000005">
    <property type="protein sequence ID" value="KDN14742.1"/>
    <property type="molecule type" value="Genomic_DNA"/>
</dbReference>
<dbReference type="InterPro" id="IPR035934">
    <property type="entry name" value="Phage_tail_protein-like_sf"/>
</dbReference>
<dbReference type="RefSeq" id="WP_051608205.1">
    <property type="nucleotide sequence ID" value="NZ_JFZV01000005.1"/>
</dbReference>
<accession>A0A066TMK0</accession>
<evidence type="ECO:0000313" key="1">
    <source>
        <dbReference type="EMBL" id="KDN14742.1"/>
    </source>
</evidence>
<evidence type="ECO:0000313" key="2">
    <source>
        <dbReference type="Proteomes" id="UP000027170"/>
    </source>
</evidence>